<reference evidence="2 5" key="1">
    <citation type="submission" date="2021-01" db="EMBL/GenBank/DDBJ databases">
        <title>Diatom-associated Roseobacters Show Island Model of Population Structure.</title>
        <authorList>
            <person name="Qu L."/>
            <person name="Feng X."/>
            <person name="Chen Y."/>
            <person name="Li L."/>
            <person name="Wang X."/>
            <person name="Hu Z."/>
            <person name="Wang H."/>
            <person name="Luo H."/>
        </authorList>
    </citation>
    <scope>NUCLEOTIDE SEQUENCE</scope>
    <source>
        <strain evidence="3 5">CC28-63</strain>
        <strain evidence="2">CC28-69</strain>
    </source>
</reference>
<evidence type="ECO:0000313" key="2">
    <source>
        <dbReference type="EMBL" id="MBM2413213.1"/>
    </source>
</evidence>
<gene>
    <name evidence="2" type="ORF">JQX41_12940</name>
    <name evidence="3" type="ORF">JQX48_12945</name>
</gene>
<dbReference type="GeneID" id="62641341"/>
<feature type="signal peptide" evidence="1">
    <location>
        <begin position="1"/>
        <end position="36"/>
    </location>
</feature>
<proteinExistence type="predicted"/>
<dbReference type="Proteomes" id="UP000755667">
    <property type="component" value="Unassembled WGS sequence"/>
</dbReference>
<feature type="chain" id="PRO_5040288169" description="Outer membrane protein beta-barrel domain-containing protein" evidence="1">
    <location>
        <begin position="37"/>
        <end position="206"/>
    </location>
</feature>
<dbReference type="EMBL" id="JAFBXF010000008">
    <property type="protein sequence ID" value="MBM2417881.1"/>
    <property type="molecule type" value="Genomic_DNA"/>
</dbReference>
<evidence type="ECO:0008006" key="6">
    <source>
        <dbReference type="Google" id="ProtNLM"/>
    </source>
</evidence>
<keyword evidence="1" id="KW-0732">Signal</keyword>
<evidence type="ECO:0000256" key="1">
    <source>
        <dbReference type="SAM" id="SignalP"/>
    </source>
</evidence>
<protein>
    <recommendedName>
        <fullName evidence="6">Outer membrane protein beta-barrel domain-containing protein</fullName>
    </recommendedName>
</protein>
<dbReference type="AlphaFoldDB" id="A0A9Q2P4T5"/>
<organism evidence="2 4">
    <name type="scientific">Marivita cryptomonadis</name>
    <dbReference type="NCBI Taxonomy" id="505252"/>
    <lineage>
        <taxon>Bacteria</taxon>
        <taxon>Pseudomonadati</taxon>
        <taxon>Pseudomonadota</taxon>
        <taxon>Alphaproteobacteria</taxon>
        <taxon>Rhodobacterales</taxon>
        <taxon>Roseobacteraceae</taxon>
        <taxon>Marivita</taxon>
    </lineage>
</organism>
<dbReference type="Proteomes" id="UP000809440">
    <property type="component" value="Unassembled WGS sequence"/>
</dbReference>
<sequence>MRRRIAKSPVFKGLSGSLVVLCFALFLAIAPGRAQADGEFVQFDWSDNGSLDAVLAMTRGQMNYSATFSKYDSGKTVGLSVLRLFPVEGGGTFKIGPSFQVSEDDEGDVDSLAGLKLGYEYFTPLENGSLFALAEVNTIESGYFGLLQFGLGQSGVSLEMSVGGSDTYEEATVALSKRLGTGPVILRGGYKFVSEVAFLGIAINTF</sequence>
<accession>A0A9Q2P4T5</accession>
<evidence type="ECO:0000313" key="4">
    <source>
        <dbReference type="Proteomes" id="UP000755667"/>
    </source>
</evidence>
<comment type="caution">
    <text evidence="2">The sequence shown here is derived from an EMBL/GenBank/DDBJ whole genome shotgun (WGS) entry which is preliminary data.</text>
</comment>
<dbReference type="OrthoDB" id="7741116at2"/>
<dbReference type="RefSeq" id="WP_085629826.1">
    <property type="nucleotide sequence ID" value="NZ_JAFBWU010000008.1"/>
</dbReference>
<evidence type="ECO:0000313" key="3">
    <source>
        <dbReference type="EMBL" id="MBM2417881.1"/>
    </source>
</evidence>
<keyword evidence="5" id="KW-1185">Reference proteome</keyword>
<name>A0A9Q2P4T5_9RHOB</name>
<evidence type="ECO:0000313" key="5">
    <source>
        <dbReference type="Proteomes" id="UP000809440"/>
    </source>
</evidence>
<dbReference type="EMBL" id="JAFBXE010000008">
    <property type="protein sequence ID" value="MBM2413213.1"/>
    <property type="molecule type" value="Genomic_DNA"/>
</dbReference>